<accession>A0A370L669</accession>
<feature type="transmembrane region" description="Helical" evidence="5">
    <location>
        <begin position="195"/>
        <end position="213"/>
    </location>
</feature>
<evidence type="ECO:0000256" key="5">
    <source>
        <dbReference type="SAM" id="Phobius"/>
    </source>
</evidence>
<evidence type="ECO:0000256" key="3">
    <source>
        <dbReference type="ARBA" id="ARBA00022989"/>
    </source>
</evidence>
<evidence type="ECO:0000256" key="1">
    <source>
        <dbReference type="ARBA" id="ARBA00004141"/>
    </source>
</evidence>
<gene>
    <name evidence="7" type="ORF">DWE98_13110</name>
</gene>
<dbReference type="RefSeq" id="WP_114829712.1">
    <property type="nucleotide sequence ID" value="NZ_QQTO01000033.1"/>
</dbReference>
<feature type="transmembrane region" description="Helical" evidence="5">
    <location>
        <begin position="163"/>
        <end position="183"/>
    </location>
</feature>
<dbReference type="OrthoDB" id="9810556at2"/>
<dbReference type="SUPFAM" id="SSF103481">
    <property type="entry name" value="Multidrug resistance efflux transporter EmrE"/>
    <property type="match status" value="2"/>
</dbReference>
<name>A0A370L669_9HYPH</name>
<feature type="transmembrane region" description="Helical" evidence="5">
    <location>
        <begin position="138"/>
        <end position="157"/>
    </location>
</feature>
<dbReference type="InterPro" id="IPR000620">
    <property type="entry name" value="EamA_dom"/>
</dbReference>
<keyword evidence="2 5" id="KW-0812">Transmembrane</keyword>
<feature type="transmembrane region" description="Helical" evidence="5">
    <location>
        <begin position="225"/>
        <end position="247"/>
    </location>
</feature>
<keyword evidence="3 5" id="KW-1133">Transmembrane helix</keyword>
<feature type="domain" description="EamA" evidence="6">
    <location>
        <begin position="19"/>
        <end position="151"/>
    </location>
</feature>
<feature type="transmembrane region" description="Helical" evidence="5">
    <location>
        <begin position="19"/>
        <end position="36"/>
    </location>
</feature>
<evidence type="ECO:0000256" key="2">
    <source>
        <dbReference type="ARBA" id="ARBA00022692"/>
    </source>
</evidence>
<organism evidence="7 8">
    <name type="scientific">Bosea caraganae</name>
    <dbReference type="NCBI Taxonomy" id="2763117"/>
    <lineage>
        <taxon>Bacteria</taxon>
        <taxon>Pseudomonadati</taxon>
        <taxon>Pseudomonadota</taxon>
        <taxon>Alphaproteobacteria</taxon>
        <taxon>Hyphomicrobiales</taxon>
        <taxon>Boseaceae</taxon>
        <taxon>Bosea</taxon>
    </lineage>
</organism>
<dbReference type="GO" id="GO:0016020">
    <property type="term" value="C:membrane"/>
    <property type="evidence" value="ECO:0007669"/>
    <property type="project" value="UniProtKB-SubCell"/>
</dbReference>
<proteinExistence type="predicted"/>
<dbReference type="InterPro" id="IPR037185">
    <property type="entry name" value="EmrE-like"/>
</dbReference>
<feature type="domain" description="EamA" evidence="6">
    <location>
        <begin position="167"/>
        <end position="298"/>
    </location>
</feature>
<dbReference type="InterPro" id="IPR050638">
    <property type="entry name" value="AA-Vitamin_Transporters"/>
</dbReference>
<feature type="transmembrane region" description="Helical" evidence="5">
    <location>
        <begin position="259"/>
        <end position="276"/>
    </location>
</feature>
<evidence type="ECO:0000313" key="8">
    <source>
        <dbReference type="Proteomes" id="UP000255207"/>
    </source>
</evidence>
<dbReference type="EMBL" id="QQTP01000006">
    <property type="protein sequence ID" value="RDJ24616.1"/>
    <property type="molecule type" value="Genomic_DNA"/>
</dbReference>
<feature type="transmembrane region" description="Helical" evidence="5">
    <location>
        <begin position="81"/>
        <end position="99"/>
    </location>
</feature>
<feature type="transmembrane region" description="Helical" evidence="5">
    <location>
        <begin position="282"/>
        <end position="299"/>
    </location>
</feature>
<evidence type="ECO:0000259" key="6">
    <source>
        <dbReference type="Pfam" id="PF00892"/>
    </source>
</evidence>
<comment type="subcellular location">
    <subcellularLocation>
        <location evidence="1">Membrane</location>
        <topology evidence="1">Multi-pass membrane protein</topology>
    </subcellularLocation>
</comment>
<feature type="transmembrane region" description="Helical" evidence="5">
    <location>
        <begin position="48"/>
        <end position="69"/>
    </location>
</feature>
<keyword evidence="8" id="KW-1185">Reference proteome</keyword>
<sequence>MTVEAAAVPAAKPSHAVEIALLFVLAALWGGSYTFIKLGVETIPPLTLIAARTLIAGAILVAVIRWRGLGLPRDLATWRRFMLQACLNSVLPFTLIAWAERSVDAGLATILNATTPVFVFLLTLAFAAQRKVDLRKAFGVAAGLAGIMLVVGVEAFGGVAGELVPQLAIVLATVCYACAALFGRNFTGLDPLMPAAGSLICGGAVLLPLSLIVDRPWTLAPSQESILALLALAAFSTALAFAIYFRLIRTLGPVGTTSVSFLRVPFGVAIGIAFLGERLSPTAWIGLVLVVIGVAAMTLPERKAR</sequence>
<comment type="caution">
    <text evidence="7">The sequence shown here is derived from an EMBL/GenBank/DDBJ whole genome shotgun (WGS) entry which is preliminary data.</text>
</comment>
<dbReference type="AlphaFoldDB" id="A0A370L669"/>
<reference evidence="8" key="1">
    <citation type="submission" date="2018-07" db="EMBL/GenBank/DDBJ databases">
        <authorList>
            <person name="Safronova V.I."/>
            <person name="Chirak E.R."/>
            <person name="Sazanova A.L."/>
        </authorList>
    </citation>
    <scope>NUCLEOTIDE SEQUENCE [LARGE SCALE GENOMIC DNA]</scope>
    <source>
        <strain evidence="8">RCAM04685</strain>
    </source>
</reference>
<evidence type="ECO:0000256" key="4">
    <source>
        <dbReference type="ARBA" id="ARBA00023136"/>
    </source>
</evidence>
<keyword evidence="4 5" id="KW-0472">Membrane</keyword>
<protein>
    <submittedName>
        <fullName evidence="7">EamA/RhaT family transporter</fullName>
    </submittedName>
</protein>
<dbReference type="PANTHER" id="PTHR32322">
    <property type="entry name" value="INNER MEMBRANE TRANSPORTER"/>
    <property type="match status" value="1"/>
</dbReference>
<dbReference type="Pfam" id="PF00892">
    <property type="entry name" value="EamA"/>
    <property type="match status" value="2"/>
</dbReference>
<evidence type="ECO:0000313" key="7">
    <source>
        <dbReference type="EMBL" id="RDJ24616.1"/>
    </source>
</evidence>
<feature type="transmembrane region" description="Helical" evidence="5">
    <location>
        <begin position="105"/>
        <end position="126"/>
    </location>
</feature>
<dbReference type="PANTHER" id="PTHR32322:SF9">
    <property type="entry name" value="AMINO-ACID METABOLITE EFFLUX PUMP-RELATED"/>
    <property type="match status" value="1"/>
</dbReference>
<dbReference type="Proteomes" id="UP000255207">
    <property type="component" value="Unassembled WGS sequence"/>
</dbReference>